<comment type="caution">
    <text evidence="8">The sequence shown here is derived from an EMBL/GenBank/DDBJ whole genome shotgun (WGS) entry which is preliminary data.</text>
</comment>
<evidence type="ECO:0000256" key="5">
    <source>
        <dbReference type="ARBA" id="ARBA00022989"/>
    </source>
</evidence>
<dbReference type="OrthoDB" id="648861at2759"/>
<dbReference type="SUPFAM" id="SSF103473">
    <property type="entry name" value="MFS general substrate transporter"/>
    <property type="match status" value="1"/>
</dbReference>
<feature type="transmembrane region" description="Helical" evidence="7">
    <location>
        <begin position="407"/>
        <end position="430"/>
    </location>
</feature>
<dbReference type="EMBL" id="LHPF02000008">
    <property type="protein sequence ID" value="PSC72990.1"/>
    <property type="molecule type" value="Genomic_DNA"/>
</dbReference>
<comment type="subcellular location">
    <subcellularLocation>
        <location evidence="1 7">Membrane</location>
        <topology evidence="1 7">Multi-pass membrane protein</topology>
    </subcellularLocation>
</comment>
<dbReference type="Gene3D" id="1.20.1250.20">
    <property type="entry name" value="MFS general substrate transporter like domains"/>
    <property type="match status" value="1"/>
</dbReference>
<feature type="transmembrane region" description="Helical" evidence="7">
    <location>
        <begin position="302"/>
        <end position="327"/>
    </location>
</feature>
<feature type="transmembrane region" description="Helical" evidence="7">
    <location>
        <begin position="116"/>
        <end position="137"/>
    </location>
</feature>
<feature type="transmembrane region" description="Helical" evidence="7">
    <location>
        <begin position="196"/>
        <end position="214"/>
    </location>
</feature>
<keyword evidence="9" id="KW-1185">Reference proteome</keyword>
<evidence type="ECO:0000256" key="4">
    <source>
        <dbReference type="ARBA" id="ARBA00022692"/>
    </source>
</evidence>
<proteinExistence type="inferred from homology"/>
<dbReference type="InterPro" id="IPR036259">
    <property type="entry name" value="MFS_trans_sf"/>
</dbReference>
<evidence type="ECO:0000256" key="6">
    <source>
        <dbReference type="ARBA" id="ARBA00023136"/>
    </source>
</evidence>
<accession>A0A2P6VFX2</accession>
<evidence type="ECO:0000313" key="8">
    <source>
        <dbReference type="EMBL" id="PSC72990.1"/>
    </source>
</evidence>
<reference evidence="8 9" key="1">
    <citation type="journal article" date="2018" name="Plant J.">
        <title>Genome sequences of Chlorella sorokiniana UTEX 1602 and Micractinium conductrix SAG 241.80: implications to maltose excretion by a green alga.</title>
        <authorList>
            <person name="Arriola M.B."/>
            <person name="Velmurugan N."/>
            <person name="Zhang Y."/>
            <person name="Plunkett M.H."/>
            <person name="Hondzo H."/>
            <person name="Barney B.M."/>
        </authorList>
    </citation>
    <scope>NUCLEOTIDE SEQUENCE [LARGE SCALE GENOMIC DNA]</scope>
    <source>
        <strain evidence="8 9">SAG 241.80</strain>
    </source>
</reference>
<organism evidence="8 9">
    <name type="scientific">Micractinium conductrix</name>
    <dbReference type="NCBI Taxonomy" id="554055"/>
    <lineage>
        <taxon>Eukaryota</taxon>
        <taxon>Viridiplantae</taxon>
        <taxon>Chlorophyta</taxon>
        <taxon>core chlorophytes</taxon>
        <taxon>Trebouxiophyceae</taxon>
        <taxon>Chlorellales</taxon>
        <taxon>Chlorellaceae</taxon>
        <taxon>Chlorella clade</taxon>
        <taxon>Micractinium</taxon>
    </lineage>
</organism>
<keyword evidence="3 7" id="KW-0813">Transport</keyword>
<feature type="transmembrane region" description="Helical" evidence="7">
    <location>
        <begin position="79"/>
        <end position="104"/>
    </location>
</feature>
<feature type="transmembrane region" description="Helical" evidence="7">
    <location>
        <begin position="451"/>
        <end position="468"/>
    </location>
</feature>
<feature type="transmembrane region" description="Helical" evidence="7">
    <location>
        <begin position="220"/>
        <end position="242"/>
    </location>
</feature>
<protein>
    <recommendedName>
        <fullName evidence="7">Solute carrier family 40 member</fullName>
    </recommendedName>
</protein>
<dbReference type="PANTHER" id="PTHR11660">
    <property type="entry name" value="SOLUTE CARRIER FAMILY 40 MEMBER"/>
    <property type="match status" value="1"/>
</dbReference>
<keyword evidence="7" id="KW-0406">Ion transport</keyword>
<comment type="similarity">
    <text evidence="2 7">Belongs to the ferroportin (FP) (TC 2.A.100) family. SLC40A subfamily.</text>
</comment>
<name>A0A2P6VFX2_9CHLO</name>
<evidence type="ECO:0000256" key="2">
    <source>
        <dbReference type="ARBA" id="ARBA00006279"/>
    </source>
</evidence>
<dbReference type="AlphaFoldDB" id="A0A2P6VFX2"/>
<keyword evidence="6 7" id="KW-0472">Membrane</keyword>
<dbReference type="GO" id="GO:0005381">
    <property type="term" value="F:iron ion transmembrane transporter activity"/>
    <property type="evidence" value="ECO:0007669"/>
    <property type="project" value="UniProtKB-UniRule"/>
</dbReference>
<feature type="transmembrane region" description="Helical" evidence="7">
    <location>
        <begin position="474"/>
        <end position="495"/>
    </location>
</feature>
<keyword evidence="5 7" id="KW-1133">Transmembrane helix</keyword>
<feature type="transmembrane region" description="Helical" evidence="7">
    <location>
        <begin position="143"/>
        <end position="164"/>
    </location>
</feature>
<evidence type="ECO:0000313" key="9">
    <source>
        <dbReference type="Proteomes" id="UP000239649"/>
    </source>
</evidence>
<evidence type="ECO:0000256" key="1">
    <source>
        <dbReference type="ARBA" id="ARBA00004141"/>
    </source>
</evidence>
<gene>
    <name evidence="8" type="ORF">C2E20_3743</name>
</gene>
<dbReference type="GO" id="GO:0016020">
    <property type="term" value="C:membrane"/>
    <property type="evidence" value="ECO:0007669"/>
    <property type="project" value="UniProtKB-SubCell"/>
</dbReference>
<dbReference type="InterPro" id="IPR009716">
    <property type="entry name" value="Ferroportin-1"/>
</dbReference>
<evidence type="ECO:0000256" key="7">
    <source>
        <dbReference type="RuleBase" id="RU365065"/>
    </source>
</evidence>
<dbReference type="Pfam" id="PF06963">
    <property type="entry name" value="FPN1"/>
    <property type="match status" value="1"/>
</dbReference>
<dbReference type="STRING" id="554055.A0A2P6VFX2"/>
<comment type="function">
    <text evidence="7">May be involved in iron transport and iron homeostasis.</text>
</comment>
<feature type="transmembrane region" description="Helical" evidence="7">
    <location>
        <begin position="378"/>
        <end position="401"/>
    </location>
</feature>
<dbReference type="PANTHER" id="PTHR11660:SF57">
    <property type="entry name" value="SOLUTE CARRIER FAMILY 40 MEMBER"/>
    <property type="match status" value="1"/>
</dbReference>
<sequence length="516" mass="52454">MDAVTGPQSDGDAEEELGLLHNGSTREALELEADSSEALSGRRAARLALQASHFLSTWGQRGWEFAIGLIMLELHPTSLAFVALWGLLDAAVSVACGAAVGSYVDSRPRLAAASNMYILQNSAVAVSAATALALLHSSVRGGAAYWAGLAATMVAGAVSTLGALGSTLSVEREWTKTLCAGDSAALASLNAAMKRIDLTCLIASPIMVGLIMQYGGGRPMVGATLALLAWNLLSWLPEVALLRYAQRRSPALARNDRHVGSGSKGAAAAAEAAPAEAGAAATPSGGDSLSSSGPLRRQARAWALYASQPAAAAATALALVYLTVMSWGTLMTAYLKALGMPETELAMYRGLGALSGIAATLAFPPLHRRMGLVACGALSIWAQLACVLVAVAPAAAAALGAAVPRAVQLYCLVWGLVLSRCGLWGFDLAANMLIQETTAHAALGSVSGMQGSLQSLFQMVAYAAGVAAPATDTFVWLMAGSCGAVALAAALYTGWAVRARCGAALGVATGPSAIDA</sequence>
<feature type="transmembrane region" description="Helical" evidence="7">
    <location>
        <begin position="347"/>
        <end position="366"/>
    </location>
</feature>
<keyword evidence="4 7" id="KW-0812">Transmembrane</keyword>
<dbReference type="Proteomes" id="UP000239649">
    <property type="component" value="Unassembled WGS sequence"/>
</dbReference>
<evidence type="ECO:0000256" key="3">
    <source>
        <dbReference type="ARBA" id="ARBA00022448"/>
    </source>
</evidence>